<dbReference type="NCBIfam" id="TIGR03433">
    <property type="entry name" value="padR_acidobact"/>
    <property type="match status" value="1"/>
</dbReference>
<organism evidence="2 4">
    <name type="scientific">Gimesia panareensis</name>
    <dbReference type="NCBI Taxonomy" id="2527978"/>
    <lineage>
        <taxon>Bacteria</taxon>
        <taxon>Pseudomonadati</taxon>
        <taxon>Planctomycetota</taxon>
        <taxon>Planctomycetia</taxon>
        <taxon>Planctomycetales</taxon>
        <taxon>Planctomycetaceae</taxon>
        <taxon>Gimesia</taxon>
    </lineage>
</organism>
<dbReference type="InterPro" id="IPR036388">
    <property type="entry name" value="WH-like_DNA-bd_sf"/>
</dbReference>
<name>A0A517PZH0_9PLAN</name>
<dbReference type="Pfam" id="PF03551">
    <property type="entry name" value="PadR"/>
    <property type="match status" value="1"/>
</dbReference>
<dbReference type="InterPro" id="IPR017799">
    <property type="entry name" value="Tscrpt_reg_PadR_acidobac-type"/>
</dbReference>
<dbReference type="OrthoDB" id="9808017at2"/>
<dbReference type="Gene3D" id="1.10.10.10">
    <property type="entry name" value="Winged helix-like DNA-binding domain superfamily/Winged helix DNA-binding domain"/>
    <property type="match status" value="1"/>
</dbReference>
<dbReference type="RefSeq" id="WP_145447806.1">
    <property type="nucleotide sequence ID" value="NZ_CP036317.1"/>
</dbReference>
<keyword evidence="4" id="KW-1185">Reference proteome</keyword>
<proteinExistence type="predicted"/>
<dbReference type="InterPro" id="IPR005149">
    <property type="entry name" value="Tscrpt_reg_PadR_N"/>
</dbReference>
<dbReference type="Proteomes" id="UP000320839">
    <property type="component" value="Chromosome"/>
</dbReference>
<dbReference type="EMBL" id="CP037421">
    <property type="protein sequence ID" value="QDT24772.1"/>
    <property type="molecule type" value="Genomic_DNA"/>
</dbReference>
<accession>A0A518FGI9</accession>
<gene>
    <name evidence="2" type="ORF">Enr10x_00630</name>
    <name evidence="3" type="ORF">Pan153_00690</name>
</gene>
<protein>
    <submittedName>
        <fullName evidence="2">Lineage-specific thermal regulator protein</fullName>
    </submittedName>
</protein>
<dbReference type="InterPro" id="IPR052509">
    <property type="entry name" value="Metal_resp_DNA-bind_regulator"/>
</dbReference>
<evidence type="ECO:0000313" key="5">
    <source>
        <dbReference type="Proteomes" id="UP000320839"/>
    </source>
</evidence>
<accession>A0A517PZH0</accession>
<dbReference type="PANTHER" id="PTHR33169">
    <property type="entry name" value="PADR-FAMILY TRANSCRIPTIONAL REGULATOR"/>
    <property type="match status" value="1"/>
</dbReference>
<evidence type="ECO:0000313" key="3">
    <source>
        <dbReference type="EMBL" id="QDV15455.1"/>
    </source>
</evidence>
<dbReference type="SUPFAM" id="SSF46785">
    <property type="entry name" value="Winged helix' DNA-binding domain"/>
    <property type="match status" value="1"/>
</dbReference>
<dbReference type="InterPro" id="IPR036390">
    <property type="entry name" value="WH_DNA-bd_sf"/>
</dbReference>
<dbReference type="Proteomes" id="UP000315647">
    <property type="component" value="Chromosome"/>
</dbReference>
<evidence type="ECO:0000313" key="4">
    <source>
        <dbReference type="Proteomes" id="UP000315647"/>
    </source>
</evidence>
<evidence type="ECO:0000259" key="1">
    <source>
        <dbReference type="Pfam" id="PF03551"/>
    </source>
</evidence>
<dbReference type="EMBL" id="CP036317">
    <property type="protein sequence ID" value="QDV15455.1"/>
    <property type="molecule type" value="Genomic_DNA"/>
</dbReference>
<evidence type="ECO:0000313" key="2">
    <source>
        <dbReference type="EMBL" id="QDT24772.1"/>
    </source>
</evidence>
<reference evidence="2 4" key="1">
    <citation type="submission" date="2019-03" db="EMBL/GenBank/DDBJ databases">
        <title>Deep-cultivation of Planctomycetes and their phenomic and genomic characterization uncovers novel biology.</title>
        <authorList>
            <person name="Wiegand S."/>
            <person name="Jogler M."/>
            <person name="Boedeker C."/>
            <person name="Pinto D."/>
            <person name="Vollmers J."/>
            <person name="Rivas-Marin E."/>
            <person name="Kohn T."/>
            <person name="Peeters S.H."/>
            <person name="Heuer A."/>
            <person name="Rast P."/>
            <person name="Oberbeckmann S."/>
            <person name="Bunk B."/>
            <person name="Jeske O."/>
            <person name="Meyerdierks A."/>
            <person name="Storesund J.E."/>
            <person name="Kallscheuer N."/>
            <person name="Luecker S."/>
            <person name="Lage O.M."/>
            <person name="Pohl T."/>
            <person name="Merkel B.J."/>
            <person name="Hornburger P."/>
            <person name="Mueller R.-W."/>
            <person name="Bruemmer F."/>
            <person name="Labrenz M."/>
            <person name="Spormann A.M."/>
            <person name="Op den Camp H."/>
            <person name="Overmann J."/>
            <person name="Amann R."/>
            <person name="Jetten M.S.M."/>
            <person name="Mascher T."/>
            <person name="Medema M.H."/>
            <person name="Devos D.P."/>
            <person name="Kaster A.-K."/>
            <person name="Ovreas L."/>
            <person name="Rohde M."/>
            <person name="Galperin M.Y."/>
            <person name="Jogler C."/>
        </authorList>
    </citation>
    <scope>NUCLEOTIDE SEQUENCE [LARGE SCALE GENOMIC DNA]</scope>
    <source>
        <strain evidence="2 4">Enr10</strain>
        <strain evidence="3 5">Pan153</strain>
    </source>
</reference>
<sequence>MAKRQKADLLQGTLDMLILKSLVDESRHGYGVVKWIQATTRDALTVEEGSLYPALHRMQKRGWIESEWGLSESNRRAKYYQLTTAGRKQLKTEVKEWSHLVEAINLVLNSQIAEA</sequence>
<dbReference type="PANTHER" id="PTHR33169:SF14">
    <property type="entry name" value="TRANSCRIPTIONAL REGULATOR RV3488"/>
    <property type="match status" value="1"/>
</dbReference>
<feature type="domain" description="Transcription regulator PadR N-terminal" evidence="1">
    <location>
        <begin position="18"/>
        <end position="91"/>
    </location>
</feature>
<dbReference type="AlphaFoldDB" id="A0A517PZH0"/>